<evidence type="ECO:0000256" key="2">
    <source>
        <dbReference type="ARBA" id="ARBA00022552"/>
    </source>
</evidence>
<dbReference type="InterPro" id="IPR014777">
    <property type="entry name" value="4pyrrole_Mease_sub1"/>
</dbReference>
<evidence type="ECO:0000256" key="1">
    <source>
        <dbReference type="ARBA" id="ARBA00022490"/>
    </source>
</evidence>
<dbReference type="FunFam" id="3.30.950.10:FF:000002">
    <property type="entry name" value="Ribosomal RNA small subunit methyltransferase I"/>
    <property type="match status" value="1"/>
</dbReference>
<sequence length="226" mass="25453">MTNNGKLFIVPTPIGNLEDITYRAIETLKNVDFALAENTRKSSILFKKYSITTPLKSYHINNEHKLVNKYVDDLIEGKNLALVSDAGTPSISDPGFLLIRESIKKNIEIICLPGPTALIPALVMSGLPSERFVFEGFLPKKKGRVSRLQELSSEKRTVILYESPLRVKKTLEALKEFFGPERQISLSREISKIYEETYRGSISDAITYLADKNPKGEFVICIDKVK</sequence>
<dbReference type="HAMAP" id="MF_01877">
    <property type="entry name" value="16SrRNA_methyltr_I"/>
    <property type="match status" value="1"/>
</dbReference>
<evidence type="ECO:0000256" key="5">
    <source>
        <dbReference type="ARBA" id="ARBA00022691"/>
    </source>
</evidence>
<dbReference type="InterPro" id="IPR014776">
    <property type="entry name" value="4pyrrole_Mease_sub2"/>
</dbReference>
<evidence type="ECO:0000259" key="6">
    <source>
        <dbReference type="Pfam" id="PF00590"/>
    </source>
</evidence>
<dbReference type="CDD" id="cd11648">
    <property type="entry name" value="RsmI"/>
    <property type="match status" value="1"/>
</dbReference>
<organism evidence="7">
    <name type="scientific">marine metagenome</name>
    <dbReference type="NCBI Taxonomy" id="408172"/>
    <lineage>
        <taxon>unclassified sequences</taxon>
        <taxon>metagenomes</taxon>
        <taxon>ecological metagenomes</taxon>
    </lineage>
</organism>
<keyword evidence="2" id="KW-0698">rRNA processing</keyword>
<gene>
    <name evidence="7" type="ORF">METZ01_LOCUS59177</name>
</gene>
<keyword evidence="1" id="KW-0963">Cytoplasm</keyword>
<dbReference type="PROSITE" id="PS01296">
    <property type="entry name" value="RSMI"/>
    <property type="match status" value="1"/>
</dbReference>
<dbReference type="InterPro" id="IPR008189">
    <property type="entry name" value="rRNA_ssu_MeTfrase_I"/>
</dbReference>
<accession>A0A381SY76</accession>
<dbReference type="GO" id="GO:0008168">
    <property type="term" value="F:methyltransferase activity"/>
    <property type="evidence" value="ECO:0007669"/>
    <property type="project" value="UniProtKB-KW"/>
</dbReference>
<evidence type="ECO:0000313" key="7">
    <source>
        <dbReference type="EMBL" id="SVA06323.1"/>
    </source>
</evidence>
<keyword evidence="4" id="KW-0808">Transferase</keyword>
<dbReference type="InterPro" id="IPR018063">
    <property type="entry name" value="SAM_MeTrfase_RsmI_CS"/>
</dbReference>
<evidence type="ECO:0000256" key="4">
    <source>
        <dbReference type="ARBA" id="ARBA00022679"/>
    </source>
</evidence>
<name>A0A381SY76_9ZZZZ</name>
<dbReference type="GO" id="GO:0006364">
    <property type="term" value="P:rRNA processing"/>
    <property type="evidence" value="ECO:0007669"/>
    <property type="project" value="UniProtKB-KW"/>
</dbReference>
<dbReference type="GO" id="GO:0032259">
    <property type="term" value="P:methylation"/>
    <property type="evidence" value="ECO:0007669"/>
    <property type="project" value="UniProtKB-KW"/>
</dbReference>
<proteinExistence type="inferred from homology"/>
<dbReference type="PANTHER" id="PTHR46111">
    <property type="entry name" value="RIBOSOMAL RNA SMALL SUBUNIT METHYLTRANSFERASE I"/>
    <property type="match status" value="1"/>
</dbReference>
<dbReference type="SUPFAM" id="SSF53790">
    <property type="entry name" value="Tetrapyrrole methylase"/>
    <property type="match status" value="1"/>
</dbReference>
<protein>
    <recommendedName>
        <fullName evidence="6">Tetrapyrrole methylase domain-containing protein</fullName>
    </recommendedName>
</protein>
<dbReference type="InterPro" id="IPR000878">
    <property type="entry name" value="4pyrrol_Mease"/>
</dbReference>
<dbReference type="Pfam" id="PF00590">
    <property type="entry name" value="TP_methylase"/>
    <property type="match status" value="1"/>
</dbReference>
<dbReference type="AlphaFoldDB" id="A0A381SY76"/>
<reference evidence="7" key="1">
    <citation type="submission" date="2018-05" db="EMBL/GenBank/DDBJ databases">
        <authorList>
            <person name="Lanie J.A."/>
            <person name="Ng W.-L."/>
            <person name="Kazmierczak K.M."/>
            <person name="Andrzejewski T.M."/>
            <person name="Davidsen T.M."/>
            <person name="Wayne K.J."/>
            <person name="Tettelin H."/>
            <person name="Glass J.I."/>
            <person name="Rusch D."/>
            <person name="Podicherti R."/>
            <person name="Tsui H.-C.T."/>
            <person name="Winkler M.E."/>
        </authorList>
    </citation>
    <scope>NUCLEOTIDE SEQUENCE</scope>
</reference>
<dbReference type="Gene3D" id="3.40.1010.10">
    <property type="entry name" value="Cobalt-precorrin-4 Transmethylase, Domain 1"/>
    <property type="match status" value="1"/>
</dbReference>
<dbReference type="NCBIfam" id="TIGR00096">
    <property type="entry name" value="16S rRNA (cytidine(1402)-2'-O)-methyltransferase"/>
    <property type="match status" value="1"/>
</dbReference>
<keyword evidence="3" id="KW-0489">Methyltransferase</keyword>
<evidence type="ECO:0000256" key="3">
    <source>
        <dbReference type="ARBA" id="ARBA00022603"/>
    </source>
</evidence>
<dbReference type="Gene3D" id="3.30.950.10">
    <property type="entry name" value="Methyltransferase, Cobalt-precorrin-4 Transmethylase, Domain 2"/>
    <property type="match status" value="1"/>
</dbReference>
<dbReference type="PANTHER" id="PTHR46111:SF1">
    <property type="entry name" value="RIBOSOMAL RNA SMALL SUBUNIT METHYLTRANSFERASE I"/>
    <property type="match status" value="1"/>
</dbReference>
<dbReference type="EMBL" id="UINC01003438">
    <property type="protein sequence ID" value="SVA06323.1"/>
    <property type="molecule type" value="Genomic_DNA"/>
</dbReference>
<keyword evidence="5" id="KW-0949">S-adenosyl-L-methionine</keyword>
<feature type="domain" description="Tetrapyrrole methylase" evidence="6">
    <location>
        <begin position="6"/>
        <end position="204"/>
    </location>
</feature>
<dbReference type="InterPro" id="IPR035996">
    <property type="entry name" value="4pyrrol_Methylase_sf"/>
</dbReference>
<dbReference type="PIRSF" id="PIRSF005917">
    <property type="entry name" value="MTase_YraL"/>
    <property type="match status" value="1"/>
</dbReference>